<dbReference type="PROSITE" id="PS51000">
    <property type="entry name" value="HTH_DEOR_2"/>
    <property type="match status" value="1"/>
</dbReference>
<evidence type="ECO:0000256" key="1">
    <source>
        <dbReference type="ARBA" id="ARBA00023015"/>
    </source>
</evidence>
<evidence type="ECO:0000313" key="5">
    <source>
        <dbReference type="EMBL" id="BBH49815.1"/>
    </source>
</evidence>
<dbReference type="InterPro" id="IPR037171">
    <property type="entry name" value="NagB/RpiA_transferase-like"/>
</dbReference>
<keyword evidence="1" id="KW-0805">Transcription regulation</keyword>
<dbReference type="Gene3D" id="3.40.50.1360">
    <property type="match status" value="1"/>
</dbReference>
<protein>
    <submittedName>
        <fullName evidence="5">DeoR family transcriptional regulator</fullName>
    </submittedName>
</protein>
<dbReference type="AlphaFoldDB" id="A0A3G9KAD4"/>
<reference evidence="6" key="1">
    <citation type="submission" date="2018-11" db="EMBL/GenBank/DDBJ databases">
        <title>Comparative genomics of Parolsenella catena and Libanicoccus massiliensis: Reclassification of Libanicoccus massiliensis as Parolsenella massiliensis comb. nov.</title>
        <authorList>
            <person name="Sakamoto M."/>
            <person name="Ikeyama N."/>
            <person name="Murakami T."/>
            <person name="Mori H."/>
            <person name="Yuki M."/>
            <person name="Ohkuma M."/>
        </authorList>
    </citation>
    <scope>NUCLEOTIDE SEQUENCE [LARGE SCALE GENOMIC DNA]</scope>
    <source>
        <strain evidence="6">JCM 31932</strain>
    </source>
</reference>
<dbReference type="Gene3D" id="1.10.10.10">
    <property type="entry name" value="Winged helix-like DNA-binding domain superfamily/Winged helix DNA-binding domain"/>
    <property type="match status" value="1"/>
</dbReference>
<sequence>MLAEQRRQIIVDLVGRNDTASVSELAERFETSESTIRRDIDRLEAAGLLVKVHGGAASVDAAVSPAPFVANEPTMAEKRSLNAAEKRAIAAYAASLIEPDDFVFLDAGSTTQIMVELLGEPALCATYVTNSVSNALALAARGVHVIVIGGDLKAGTEAIVGPGAIDALSRYNFSKGFAGANGATREQGFTTPDTSEAMVKMLALQHSASRYVLADASKLGVVTPVTFSAFSDATLVTAGAVDATYSTLPNVVEVTA</sequence>
<dbReference type="EMBL" id="AP019367">
    <property type="protein sequence ID" value="BBH49815.1"/>
    <property type="molecule type" value="Genomic_DNA"/>
</dbReference>
<dbReference type="RefSeq" id="WP_126421179.1">
    <property type="nucleotide sequence ID" value="NZ_AP019367.1"/>
</dbReference>
<keyword evidence="6" id="KW-1185">Reference proteome</keyword>
<dbReference type="InterPro" id="IPR018356">
    <property type="entry name" value="Tscrpt_reg_HTH_DeoR_CS"/>
</dbReference>
<evidence type="ECO:0000256" key="3">
    <source>
        <dbReference type="ARBA" id="ARBA00023163"/>
    </source>
</evidence>
<dbReference type="InterPro" id="IPR050313">
    <property type="entry name" value="Carb_Metab_HTH_regulators"/>
</dbReference>
<gene>
    <name evidence="5" type="primary">DeoR_2</name>
    <name evidence="5" type="ORF">Pcatena_04020</name>
</gene>
<dbReference type="Pfam" id="PF00455">
    <property type="entry name" value="DeoRC"/>
    <property type="match status" value="1"/>
</dbReference>
<dbReference type="InterPro" id="IPR036390">
    <property type="entry name" value="WH_DNA-bd_sf"/>
</dbReference>
<dbReference type="InterPro" id="IPR036388">
    <property type="entry name" value="WH-like_DNA-bd_sf"/>
</dbReference>
<dbReference type="InterPro" id="IPR014036">
    <property type="entry name" value="DeoR-like_C"/>
</dbReference>
<evidence type="ECO:0000256" key="2">
    <source>
        <dbReference type="ARBA" id="ARBA00023125"/>
    </source>
</evidence>
<dbReference type="KEGG" id="pcat:Pcatena_04020"/>
<dbReference type="InterPro" id="IPR001034">
    <property type="entry name" value="DeoR_HTH"/>
</dbReference>
<proteinExistence type="predicted"/>
<keyword evidence="3" id="KW-0804">Transcription</keyword>
<dbReference type="OrthoDB" id="7688673at2"/>
<dbReference type="Pfam" id="PF08220">
    <property type="entry name" value="HTH_DeoR"/>
    <property type="match status" value="1"/>
</dbReference>
<dbReference type="SUPFAM" id="SSF100950">
    <property type="entry name" value="NagB/RpiA/CoA transferase-like"/>
    <property type="match status" value="1"/>
</dbReference>
<dbReference type="SUPFAM" id="SSF46785">
    <property type="entry name" value="Winged helix' DNA-binding domain"/>
    <property type="match status" value="1"/>
</dbReference>
<dbReference type="SMART" id="SM01134">
    <property type="entry name" value="DeoRC"/>
    <property type="match status" value="1"/>
</dbReference>
<name>A0A3G9KAD4_9ACTN</name>
<dbReference type="PROSITE" id="PS00894">
    <property type="entry name" value="HTH_DEOR_1"/>
    <property type="match status" value="1"/>
</dbReference>
<dbReference type="GO" id="GO:0003700">
    <property type="term" value="F:DNA-binding transcription factor activity"/>
    <property type="evidence" value="ECO:0007669"/>
    <property type="project" value="InterPro"/>
</dbReference>
<dbReference type="SMART" id="SM00420">
    <property type="entry name" value="HTH_DEOR"/>
    <property type="match status" value="1"/>
</dbReference>
<evidence type="ECO:0000313" key="6">
    <source>
        <dbReference type="Proteomes" id="UP000273154"/>
    </source>
</evidence>
<accession>A0A3G9KAD4</accession>
<dbReference type="PANTHER" id="PTHR30363:SF44">
    <property type="entry name" value="AGA OPERON TRANSCRIPTIONAL REPRESSOR-RELATED"/>
    <property type="match status" value="1"/>
</dbReference>
<dbReference type="PRINTS" id="PR00037">
    <property type="entry name" value="HTHLACR"/>
</dbReference>
<dbReference type="PANTHER" id="PTHR30363">
    <property type="entry name" value="HTH-TYPE TRANSCRIPTIONAL REGULATOR SRLR-RELATED"/>
    <property type="match status" value="1"/>
</dbReference>
<evidence type="ECO:0000259" key="4">
    <source>
        <dbReference type="PROSITE" id="PS51000"/>
    </source>
</evidence>
<organism evidence="5 6">
    <name type="scientific">Parolsenella catena</name>
    <dbReference type="NCBI Taxonomy" id="2003188"/>
    <lineage>
        <taxon>Bacteria</taxon>
        <taxon>Bacillati</taxon>
        <taxon>Actinomycetota</taxon>
        <taxon>Coriobacteriia</taxon>
        <taxon>Coriobacteriales</taxon>
        <taxon>Atopobiaceae</taxon>
        <taxon>Parolsenella</taxon>
    </lineage>
</organism>
<keyword evidence="2" id="KW-0238">DNA-binding</keyword>
<dbReference type="GeneID" id="88848544"/>
<feature type="domain" description="HTH deoR-type" evidence="4">
    <location>
        <begin position="3"/>
        <end position="58"/>
    </location>
</feature>
<dbReference type="GO" id="GO:0003677">
    <property type="term" value="F:DNA binding"/>
    <property type="evidence" value="ECO:0007669"/>
    <property type="project" value="UniProtKB-KW"/>
</dbReference>
<dbReference type="Proteomes" id="UP000273154">
    <property type="component" value="Chromosome"/>
</dbReference>